<feature type="transmembrane region" description="Helical" evidence="8">
    <location>
        <begin position="6"/>
        <end position="24"/>
    </location>
</feature>
<dbReference type="EMBL" id="JAXHPO010000038">
    <property type="protein sequence ID" value="MDY6550877.1"/>
    <property type="molecule type" value="Genomic_DNA"/>
</dbReference>
<dbReference type="PANTHER" id="PTHR30269:SF37">
    <property type="entry name" value="MEMBRANE TRANSPORTER PROTEIN"/>
    <property type="match status" value="1"/>
</dbReference>
<evidence type="ECO:0000256" key="3">
    <source>
        <dbReference type="ARBA" id="ARBA00022448"/>
    </source>
</evidence>
<reference evidence="9" key="2">
    <citation type="submission" date="2023-11" db="EMBL/GenBank/DDBJ databases">
        <authorList>
            <person name="Kyselkova M."/>
            <person name="Xanthopoulou K."/>
            <person name="Shestivska V."/>
            <person name="Spanelova P."/>
            <person name="Maixnerova M."/>
            <person name="Higgins P.G."/>
            <person name="Nemec A."/>
        </authorList>
    </citation>
    <scope>NUCLEOTIDE SEQUENCE</scope>
    <source>
        <strain evidence="9">ANC 7225</strain>
    </source>
</reference>
<gene>
    <name evidence="10" type="ORF">GIX10_09665</name>
    <name evidence="9" type="ORF">SKM48_08925</name>
</gene>
<feature type="transmembrane region" description="Helical" evidence="8">
    <location>
        <begin position="31"/>
        <end position="51"/>
    </location>
</feature>
<keyword evidence="12" id="KW-1185">Reference proteome</keyword>
<comment type="caution">
    <text evidence="10">The sequence shown here is derived from an EMBL/GenBank/DDBJ whole genome shotgun (WGS) entry which is preliminary data.</text>
</comment>
<evidence type="ECO:0000313" key="12">
    <source>
        <dbReference type="Proteomes" id="UP001284094"/>
    </source>
</evidence>
<keyword evidence="6 8" id="KW-1133">Transmembrane helix</keyword>
<evidence type="ECO:0000256" key="5">
    <source>
        <dbReference type="ARBA" id="ARBA00022692"/>
    </source>
</evidence>
<dbReference type="InterPro" id="IPR052017">
    <property type="entry name" value="TSUP"/>
</dbReference>
<dbReference type="Proteomes" id="UP001284094">
    <property type="component" value="Unassembled WGS sequence"/>
</dbReference>
<evidence type="ECO:0000256" key="2">
    <source>
        <dbReference type="ARBA" id="ARBA00009142"/>
    </source>
</evidence>
<organism evidence="10 11">
    <name type="scientific">Acinetobacter faecalis</name>
    <dbReference type="NCBI Taxonomy" id="2665161"/>
    <lineage>
        <taxon>Bacteria</taxon>
        <taxon>Pseudomonadati</taxon>
        <taxon>Pseudomonadota</taxon>
        <taxon>Gammaproteobacteria</taxon>
        <taxon>Moraxellales</taxon>
        <taxon>Moraxellaceae</taxon>
        <taxon>Acinetobacter</taxon>
    </lineage>
</organism>
<dbReference type="Proteomes" id="UP000473854">
    <property type="component" value="Unassembled WGS sequence"/>
</dbReference>
<evidence type="ECO:0000313" key="10">
    <source>
        <dbReference type="EMBL" id="MTD11690.1"/>
    </source>
</evidence>
<evidence type="ECO:0000313" key="11">
    <source>
        <dbReference type="Proteomes" id="UP000473854"/>
    </source>
</evidence>
<dbReference type="GO" id="GO:0005886">
    <property type="term" value="C:plasma membrane"/>
    <property type="evidence" value="ECO:0007669"/>
    <property type="project" value="UniProtKB-SubCell"/>
</dbReference>
<dbReference type="InterPro" id="IPR002781">
    <property type="entry name" value="TM_pro_TauE-like"/>
</dbReference>
<evidence type="ECO:0000256" key="8">
    <source>
        <dbReference type="RuleBase" id="RU363041"/>
    </source>
</evidence>
<dbReference type="PANTHER" id="PTHR30269">
    <property type="entry name" value="TRANSMEMBRANE PROTEIN YFCA"/>
    <property type="match status" value="1"/>
</dbReference>
<name>A0A6L6GGL7_9GAMM</name>
<feature type="transmembrane region" description="Helical" evidence="8">
    <location>
        <begin position="134"/>
        <end position="154"/>
    </location>
</feature>
<feature type="transmembrane region" description="Helical" evidence="8">
    <location>
        <begin position="223"/>
        <end position="243"/>
    </location>
</feature>
<comment type="subcellular location">
    <subcellularLocation>
        <location evidence="1 8">Cell membrane</location>
        <topology evidence="1 8">Multi-pass membrane protein</topology>
    </subcellularLocation>
</comment>
<dbReference type="AlphaFoldDB" id="A0A6L6GGL7"/>
<evidence type="ECO:0000256" key="4">
    <source>
        <dbReference type="ARBA" id="ARBA00022475"/>
    </source>
</evidence>
<keyword evidence="5 8" id="KW-0812">Transmembrane</keyword>
<evidence type="ECO:0000256" key="6">
    <source>
        <dbReference type="ARBA" id="ARBA00022989"/>
    </source>
</evidence>
<evidence type="ECO:0000256" key="7">
    <source>
        <dbReference type="ARBA" id="ARBA00023136"/>
    </source>
</evidence>
<protein>
    <recommendedName>
        <fullName evidence="8">Probable membrane transporter protein</fullName>
    </recommendedName>
</protein>
<feature type="transmembrane region" description="Helical" evidence="8">
    <location>
        <begin position="96"/>
        <end position="114"/>
    </location>
</feature>
<feature type="transmembrane region" description="Helical" evidence="8">
    <location>
        <begin position="197"/>
        <end position="216"/>
    </location>
</feature>
<dbReference type="EMBL" id="WLYL01000030">
    <property type="protein sequence ID" value="MTD11690.1"/>
    <property type="molecule type" value="Genomic_DNA"/>
</dbReference>
<dbReference type="Pfam" id="PF01925">
    <property type="entry name" value="TauE"/>
    <property type="match status" value="1"/>
</dbReference>
<proteinExistence type="inferred from homology"/>
<keyword evidence="3" id="KW-0813">Transport</keyword>
<dbReference type="RefSeq" id="WP_154773264.1">
    <property type="nucleotide sequence ID" value="NZ_JAXHPI010000033.1"/>
</dbReference>
<feature type="transmembrane region" description="Helical" evidence="8">
    <location>
        <begin position="71"/>
        <end position="89"/>
    </location>
</feature>
<evidence type="ECO:0000256" key="1">
    <source>
        <dbReference type="ARBA" id="ARBA00004651"/>
    </source>
</evidence>
<evidence type="ECO:0000313" key="9">
    <source>
        <dbReference type="EMBL" id="MDY6550877.1"/>
    </source>
</evidence>
<keyword evidence="4 8" id="KW-1003">Cell membrane</keyword>
<reference evidence="10 11" key="1">
    <citation type="submission" date="2019-11" db="EMBL/GenBank/DDBJ databases">
        <authorList>
            <person name="An D."/>
        </authorList>
    </citation>
    <scope>NUCLEOTIDE SEQUENCE [LARGE SCALE GENOMIC DNA]</scope>
    <source>
        <strain evidence="10 11">YIM 103518</strain>
    </source>
</reference>
<comment type="similarity">
    <text evidence="2 8">Belongs to the 4-toluene sulfonate uptake permease (TSUP) (TC 2.A.102) family.</text>
</comment>
<sequence length="244" mass="26861">MTWLIFIIGSVIAGFVQGLTGFAFGLVAMSFWVWVLAPQLAAPLVVFASLWSHMISLSSEKKIYKFNKSLVLPYILAGLIGVPIGTWLLDLIQPEIFKLVLGVFLIIWSPLMLFNPQFSIIKNAGKLADSCIGFIGGVLGGLGGFSGAVPSAWVMLKNLNKDKQRYIMRHFNFSIQLSAMTAYLIKGNIQSEHIPYLAILVFSVSIPAIFGAKLFYKISDTQFKKVVLGLLFTSGIFMCLSLLI</sequence>
<keyword evidence="7 8" id="KW-0472">Membrane</keyword>
<reference evidence="9 12" key="3">
    <citation type="journal article" date="2024" name="Syst. Appl. Microbiol.">
        <title>Evidence for the occurrence of Acinetobacter faecalis in cattle feces and its emended description.</title>
        <authorList>
            <person name="Kyselkova M."/>
            <person name="Xanthopoulou K."/>
            <person name="Shestivska V."/>
            <person name="Spanelova P."/>
            <person name="Maixnerova M."/>
            <person name="Higgins P.G."/>
            <person name="Nemec A."/>
        </authorList>
    </citation>
    <scope>NUCLEOTIDE SEQUENCE [LARGE SCALE GENOMIC DNA]</scope>
    <source>
        <strain evidence="9 12">ANC 7225</strain>
    </source>
</reference>
<accession>A0A6L6GGL7</accession>